<evidence type="ECO:0000256" key="10">
    <source>
        <dbReference type="PROSITE-ProRule" id="PRU00089"/>
    </source>
</evidence>
<keyword evidence="14" id="KW-1185">Reference proteome</keyword>
<dbReference type="Pfam" id="PF16159">
    <property type="entry name" value="FOXP-CC"/>
    <property type="match status" value="1"/>
</dbReference>
<evidence type="ECO:0000256" key="3">
    <source>
        <dbReference type="ARBA" id="ARBA00022723"/>
    </source>
</evidence>
<dbReference type="GO" id="GO:0005634">
    <property type="term" value="C:nucleus"/>
    <property type="evidence" value="ECO:0007669"/>
    <property type="project" value="UniProtKB-SubCell"/>
</dbReference>
<feature type="compositionally biased region" description="Gly residues" evidence="11">
    <location>
        <begin position="535"/>
        <end position="546"/>
    </location>
</feature>
<dbReference type="InterPro" id="IPR001766">
    <property type="entry name" value="Fork_head_dom"/>
</dbReference>
<dbReference type="FunFam" id="1.10.10.10:FF:000010">
    <property type="entry name" value="Forkhead box P2 isoform B"/>
    <property type="match status" value="1"/>
</dbReference>
<dbReference type="GO" id="GO:0000978">
    <property type="term" value="F:RNA polymerase II cis-regulatory region sequence-specific DNA binding"/>
    <property type="evidence" value="ECO:0007669"/>
    <property type="project" value="TreeGrafter"/>
</dbReference>
<dbReference type="InterPro" id="IPR030456">
    <property type="entry name" value="TF_fork_head_CS_2"/>
</dbReference>
<dbReference type="GO" id="GO:0008270">
    <property type="term" value="F:zinc ion binding"/>
    <property type="evidence" value="ECO:0007669"/>
    <property type="project" value="UniProtKB-KW"/>
</dbReference>
<feature type="region of interest" description="Disordered" evidence="11">
    <location>
        <begin position="333"/>
        <end position="358"/>
    </location>
</feature>
<keyword evidence="5" id="KW-0862">Zinc</keyword>
<dbReference type="Gene3D" id="1.20.5.340">
    <property type="match status" value="1"/>
</dbReference>
<keyword evidence="8" id="KW-0804">Transcription</keyword>
<dbReference type="PANTHER" id="PTHR45796:SF1">
    <property type="entry name" value="FORKHEAD BOX PROTEIN P2"/>
    <property type="match status" value="1"/>
</dbReference>
<feature type="region of interest" description="Disordered" evidence="11">
    <location>
        <begin position="594"/>
        <end position="638"/>
    </location>
</feature>
<proteinExistence type="predicted"/>
<evidence type="ECO:0000256" key="4">
    <source>
        <dbReference type="ARBA" id="ARBA00022771"/>
    </source>
</evidence>
<comment type="subcellular location">
    <subcellularLocation>
        <location evidence="1 10">Nucleus</location>
    </subcellularLocation>
</comment>
<name>A0A672J8U9_SALFA</name>
<dbReference type="PROSITE" id="PS50039">
    <property type="entry name" value="FORK_HEAD_3"/>
    <property type="match status" value="1"/>
</dbReference>
<keyword evidence="3" id="KW-0479">Metal-binding</keyword>
<dbReference type="PROSITE" id="PS00658">
    <property type="entry name" value="FORK_HEAD_2"/>
    <property type="match status" value="1"/>
</dbReference>
<dbReference type="FunFam" id="1.20.5.340:FF:000005">
    <property type="entry name" value="Forkhead box P1, isoform CRA_f"/>
    <property type="match status" value="1"/>
</dbReference>
<dbReference type="InterPro" id="IPR047412">
    <property type="entry name" value="FH_FOXP1_P2"/>
</dbReference>
<reference evidence="13" key="2">
    <citation type="submission" date="2025-08" db="UniProtKB">
        <authorList>
            <consortium name="Ensembl"/>
        </authorList>
    </citation>
    <scope>IDENTIFICATION</scope>
</reference>
<feature type="region of interest" description="Disordered" evidence="11">
    <location>
        <begin position="531"/>
        <end position="566"/>
    </location>
</feature>
<dbReference type="AlphaFoldDB" id="A0A672J8U9"/>
<evidence type="ECO:0000259" key="12">
    <source>
        <dbReference type="PROSITE" id="PS50039"/>
    </source>
</evidence>
<protein>
    <submittedName>
        <fullName evidence="13">Forkhead box P2</fullName>
    </submittedName>
</protein>
<feature type="compositionally biased region" description="Polar residues" evidence="11">
    <location>
        <begin position="551"/>
        <end position="562"/>
    </location>
</feature>
<feature type="compositionally biased region" description="Acidic residues" evidence="11">
    <location>
        <begin position="622"/>
        <end position="638"/>
    </location>
</feature>
<dbReference type="InterPro" id="IPR032354">
    <property type="entry name" value="FOXP-CC"/>
</dbReference>
<evidence type="ECO:0000256" key="11">
    <source>
        <dbReference type="SAM" id="MobiDB-lite"/>
    </source>
</evidence>
<dbReference type="Ensembl" id="ENSSFAT00005052274.1">
    <property type="protein sequence ID" value="ENSSFAP00005050633.1"/>
    <property type="gene ID" value="ENSSFAG00005024410.1"/>
</dbReference>
<sequence length="638" mass="69281">MMQESATETISNSSMSQNGMSTLSSSQLEAGSRDGRSSAGDTSSEVSTVELLHLQQQQALQAARQLLLQQPGSGLKSPKSQDKQRPLQQQQQQQQLAAQQLVFQQQLLQMQQLQQQQHLLNMQRQGLLSLPGPAPGQAALPGQTLPPPAGLSPAELQQLWKDVTGGGGGGHSMEDNGIKHNSGGDLSTNNSSSTTSSSNPAKASPPISHHSIANGQSPALNHRRERERERDSLHEESGGTHPLYGHGVCKWPGCENICEDFGQFLKHLNNEHALDDRSTAQCRVQMQVVQQLEIQLSKERERLQAMMTHLHMRPSEPKSSPKPLNLVSSVTMSKNLPSASPPNLPQTPTTPTAPITPMAAMPQVPSVLGGANVPSMGAMRRRHSDKYSMPLSSEIAPNYEFYKNADVRPPFTYATLIRQAIMDSADMQLTLNEIYSWFTRTFAYFRRNAATWKNAVRHNLSLHKCFVRVENVKGAVWTVDEVEYQKRRSQKITGSPSLVKNLPSSLGYGTALNASLQAALAETSLPLLGTPGPPGLLGGSPPGLLGGSPPVTMSGSPPTLLQSGHEELNGSLDHLDTNGHSSPGYSPPVHMPPIHVKEEPLNMDDDDCPMSLVTTANHSPELEEDRELEEGNLSEDLE</sequence>
<dbReference type="InterPro" id="IPR036390">
    <property type="entry name" value="WH_DNA-bd_sf"/>
</dbReference>
<reference evidence="13" key="3">
    <citation type="submission" date="2025-09" db="UniProtKB">
        <authorList>
            <consortium name="Ensembl"/>
        </authorList>
    </citation>
    <scope>IDENTIFICATION</scope>
</reference>
<evidence type="ECO:0000313" key="13">
    <source>
        <dbReference type="Ensembl" id="ENSSFAP00005050633.1"/>
    </source>
</evidence>
<reference evidence="13" key="1">
    <citation type="submission" date="2019-06" db="EMBL/GenBank/DDBJ databases">
        <authorList>
            <consortium name="Wellcome Sanger Institute Data Sharing"/>
        </authorList>
    </citation>
    <scope>NUCLEOTIDE SEQUENCE [LARGE SCALE GENOMIC DNA]</scope>
</reference>
<evidence type="ECO:0000313" key="14">
    <source>
        <dbReference type="Proteomes" id="UP000472267"/>
    </source>
</evidence>
<dbReference type="PANTHER" id="PTHR45796">
    <property type="entry name" value="FORKHEAD BOX P, ISOFORM C"/>
    <property type="match status" value="1"/>
</dbReference>
<dbReference type="SUPFAM" id="SSF46785">
    <property type="entry name" value="Winged helix' DNA-binding domain"/>
    <property type="match status" value="1"/>
</dbReference>
<feature type="compositionally biased region" description="Low complexity" evidence="11">
    <location>
        <begin position="187"/>
        <end position="199"/>
    </location>
</feature>
<keyword evidence="9 10" id="KW-0539">Nucleus</keyword>
<feature type="region of interest" description="Disordered" evidence="11">
    <location>
        <begin position="127"/>
        <end position="245"/>
    </location>
</feature>
<keyword evidence="2" id="KW-0678">Repressor</keyword>
<dbReference type="Pfam" id="PF00250">
    <property type="entry name" value="Forkhead"/>
    <property type="match status" value="1"/>
</dbReference>
<keyword evidence="6" id="KW-0805">Transcription regulation</keyword>
<organism evidence="13 14">
    <name type="scientific">Salarias fasciatus</name>
    <name type="common">Jewelled blenny</name>
    <name type="synonym">Blennius fasciatus</name>
    <dbReference type="NCBI Taxonomy" id="181472"/>
    <lineage>
        <taxon>Eukaryota</taxon>
        <taxon>Metazoa</taxon>
        <taxon>Chordata</taxon>
        <taxon>Craniata</taxon>
        <taxon>Vertebrata</taxon>
        <taxon>Euteleostomi</taxon>
        <taxon>Actinopterygii</taxon>
        <taxon>Neopterygii</taxon>
        <taxon>Teleostei</taxon>
        <taxon>Neoteleostei</taxon>
        <taxon>Acanthomorphata</taxon>
        <taxon>Ovalentaria</taxon>
        <taxon>Blenniimorphae</taxon>
        <taxon>Blenniiformes</taxon>
        <taxon>Blennioidei</taxon>
        <taxon>Blenniidae</taxon>
        <taxon>Salariinae</taxon>
        <taxon>Salarias</taxon>
    </lineage>
</organism>
<feature type="region of interest" description="Disordered" evidence="11">
    <location>
        <begin position="1"/>
        <end position="44"/>
    </location>
</feature>
<dbReference type="Gene3D" id="1.10.10.10">
    <property type="entry name" value="Winged helix-like DNA-binding domain superfamily/Winged helix DNA-binding domain"/>
    <property type="match status" value="1"/>
</dbReference>
<dbReference type="PRINTS" id="PR00053">
    <property type="entry name" value="FORKHEAD"/>
</dbReference>
<dbReference type="Proteomes" id="UP000472267">
    <property type="component" value="Chromosome 17"/>
</dbReference>
<dbReference type="InterPro" id="IPR036388">
    <property type="entry name" value="WH-like_DNA-bd_sf"/>
</dbReference>
<feature type="domain" description="Fork-head" evidence="12">
    <location>
        <begin position="408"/>
        <end position="481"/>
    </location>
</feature>
<feature type="compositionally biased region" description="Low complexity" evidence="11">
    <location>
        <begin position="127"/>
        <end position="143"/>
    </location>
</feature>
<keyword evidence="7 10" id="KW-0238">DNA-binding</keyword>
<evidence type="ECO:0000256" key="6">
    <source>
        <dbReference type="ARBA" id="ARBA00023015"/>
    </source>
</evidence>
<evidence type="ECO:0000256" key="8">
    <source>
        <dbReference type="ARBA" id="ARBA00023163"/>
    </source>
</evidence>
<feature type="region of interest" description="Disordered" evidence="11">
    <location>
        <begin position="71"/>
        <end position="91"/>
    </location>
</feature>
<evidence type="ECO:0000256" key="7">
    <source>
        <dbReference type="ARBA" id="ARBA00023125"/>
    </source>
</evidence>
<gene>
    <name evidence="13" type="primary">foxp2</name>
</gene>
<feature type="compositionally biased region" description="Polar residues" evidence="11">
    <location>
        <begin position="1"/>
        <end position="29"/>
    </location>
</feature>
<dbReference type="InterPro" id="IPR050998">
    <property type="entry name" value="FOXP"/>
</dbReference>
<keyword evidence="4" id="KW-0863">Zinc-finger</keyword>
<feature type="compositionally biased region" description="Low complexity" evidence="11">
    <location>
        <begin position="346"/>
        <end position="358"/>
    </location>
</feature>
<evidence type="ECO:0000256" key="2">
    <source>
        <dbReference type="ARBA" id="ARBA00022491"/>
    </source>
</evidence>
<evidence type="ECO:0000256" key="5">
    <source>
        <dbReference type="ARBA" id="ARBA00022833"/>
    </source>
</evidence>
<dbReference type="GO" id="GO:0001227">
    <property type="term" value="F:DNA-binding transcription repressor activity, RNA polymerase II-specific"/>
    <property type="evidence" value="ECO:0007669"/>
    <property type="project" value="TreeGrafter"/>
</dbReference>
<feature type="DNA-binding region" description="Fork-head" evidence="10">
    <location>
        <begin position="408"/>
        <end position="481"/>
    </location>
</feature>
<dbReference type="CDD" id="cd20065">
    <property type="entry name" value="FH_FOXP2"/>
    <property type="match status" value="1"/>
</dbReference>
<feature type="compositionally biased region" description="Basic and acidic residues" evidence="11">
    <location>
        <begin position="222"/>
        <end position="238"/>
    </location>
</feature>
<evidence type="ECO:0000256" key="1">
    <source>
        <dbReference type="ARBA" id="ARBA00004123"/>
    </source>
</evidence>
<accession>A0A672J8U9</accession>
<dbReference type="SMART" id="SM00339">
    <property type="entry name" value="FH"/>
    <property type="match status" value="1"/>
</dbReference>
<evidence type="ECO:0000256" key="9">
    <source>
        <dbReference type="ARBA" id="ARBA00023242"/>
    </source>
</evidence>